<keyword evidence="1" id="KW-0175">Coiled coil</keyword>
<evidence type="ECO:0000313" key="4">
    <source>
        <dbReference type="EMBL" id="CAL4795642.1"/>
    </source>
</evidence>
<dbReference type="Proteomes" id="UP001152797">
    <property type="component" value="Unassembled WGS sequence"/>
</dbReference>
<gene>
    <name evidence="3" type="ORF">C1SCF055_LOCUS33781</name>
</gene>
<feature type="compositionally biased region" description="Polar residues" evidence="2">
    <location>
        <begin position="657"/>
        <end position="672"/>
    </location>
</feature>
<keyword evidence="5" id="KW-1185">Reference proteome</keyword>
<feature type="coiled-coil region" evidence="1">
    <location>
        <begin position="184"/>
        <end position="211"/>
    </location>
</feature>
<reference evidence="3" key="1">
    <citation type="submission" date="2022-10" db="EMBL/GenBank/DDBJ databases">
        <authorList>
            <person name="Chen Y."/>
            <person name="Dougan E. K."/>
            <person name="Chan C."/>
            <person name="Rhodes N."/>
            <person name="Thang M."/>
        </authorList>
    </citation>
    <scope>NUCLEOTIDE SEQUENCE</scope>
</reference>
<accession>A0A9P1DDM0</accession>
<feature type="compositionally biased region" description="Basic and acidic residues" evidence="2">
    <location>
        <begin position="488"/>
        <end position="517"/>
    </location>
</feature>
<feature type="compositionally biased region" description="Basic and acidic residues" evidence="2">
    <location>
        <begin position="526"/>
        <end position="539"/>
    </location>
</feature>
<evidence type="ECO:0000256" key="1">
    <source>
        <dbReference type="SAM" id="Coils"/>
    </source>
</evidence>
<feature type="compositionally biased region" description="Basic and acidic residues" evidence="2">
    <location>
        <begin position="673"/>
        <end position="684"/>
    </location>
</feature>
<dbReference type="EMBL" id="CAMXCT010004246">
    <property type="protein sequence ID" value="CAI4008330.1"/>
    <property type="molecule type" value="Genomic_DNA"/>
</dbReference>
<proteinExistence type="predicted"/>
<feature type="region of interest" description="Disordered" evidence="2">
    <location>
        <begin position="488"/>
        <end position="757"/>
    </location>
</feature>
<evidence type="ECO:0000313" key="3">
    <source>
        <dbReference type="EMBL" id="CAI4008330.1"/>
    </source>
</evidence>
<evidence type="ECO:0000313" key="5">
    <source>
        <dbReference type="Proteomes" id="UP001152797"/>
    </source>
</evidence>
<comment type="caution">
    <text evidence="3">The sequence shown here is derived from an EMBL/GenBank/DDBJ whole genome shotgun (WGS) entry which is preliminary data.</text>
</comment>
<feature type="compositionally biased region" description="Basic and acidic residues" evidence="2">
    <location>
        <begin position="611"/>
        <end position="624"/>
    </location>
</feature>
<evidence type="ECO:0000256" key="2">
    <source>
        <dbReference type="SAM" id="MobiDB-lite"/>
    </source>
</evidence>
<organism evidence="3">
    <name type="scientific">Cladocopium goreaui</name>
    <dbReference type="NCBI Taxonomy" id="2562237"/>
    <lineage>
        <taxon>Eukaryota</taxon>
        <taxon>Sar</taxon>
        <taxon>Alveolata</taxon>
        <taxon>Dinophyceae</taxon>
        <taxon>Suessiales</taxon>
        <taxon>Symbiodiniaceae</taxon>
        <taxon>Cladocopium</taxon>
    </lineage>
</organism>
<feature type="region of interest" description="Disordered" evidence="2">
    <location>
        <begin position="156"/>
        <end position="180"/>
    </location>
</feature>
<feature type="compositionally biased region" description="Low complexity" evidence="2">
    <location>
        <begin position="970"/>
        <end position="1032"/>
    </location>
</feature>
<feature type="non-terminal residue" evidence="3">
    <location>
        <position position="1"/>
    </location>
</feature>
<feature type="region of interest" description="Disordered" evidence="2">
    <location>
        <begin position="917"/>
        <end position="1087"/>
    </location>
</feature>
<reference evidence="4 5" key="2">
    <citation type="submission" date="2024-05" db="EMBL/GenBank/DDBJ databases">
        <authorList>
            <person name="Chen Y."/>
            <person name="Shah S."/>
            <person name="Dougan E. K."/>
            <person name="Thang M."/>
            <person name="Chan C."/>
        </authorList>
    </citation>
    <scope>NUCLEOTIDE SEQUENCE [LARGE SCALE GENOMIC DNA]</scope>
</reference>
<feature type="compositionally biased region" description="Low complexity" evidence="2">
    <location>
        <begin position="1039"/>
        <end position="1087"/>
    </location>
</feature>
<feature type="compositionally biased region" description="Low complexity" evidence="2">
    <location>
        <begin position="166"/>
        <end position="179"/>
    </location>
</feature>
<dbReference type="EMBL" id="CAMXCT020004246">
    <property type="protein sequence ID" value="CAL1161705.1"/>
    <property type="molecule type" value="Genomic_DNA"/>
</dbReference>
<feature type="compositionally biased region" description="Basic and acidic residues" evidence="2">
    <location>
        <begin position="745"/>
        <end position="754"/>
    </location>
</feature>
<dbReference type="AlphaFoldDB" id="A0A9P1DDM0"/>
<dbReference type="EMBL" id="CAMXCT030004246">
    <property type="protein sequence ID" value="CAL4795642.1"/>
    <property type="molecule type" value="Genomic_DNA"/>
</dbReference>
<name>A0A9P1DDM0_9DINO</name>
<feature type="compositionally biased region" description="Low complexity" evidence="2">
    <location>
        <begin position="556"/>
        <end position="577"/>
    </location>
</feature>
<feature type="compositionally biased region" description="Low complexity" evidence="2">
    <location>
        <begin position="928"/>
        <end position="938"/>
    </location>
</feature>
<feature type="compositionally biased region" description="Low complexity" evidence="2">
    <location>
        <begin position="641"/>
        <end position="656"/>
    </location>
</feature>
<protein>
    <submittedName>
        <fullName evidence="3">Uncharacterized protein</fullName>
    </submittedName>
</protein>
<sequence>VPVGILAELTAKKFQVNPKDPLSVIDIELFLVESQERLLQNILDVLSDMLRCPKLTALVVGALLRMQWAVLQVHITACSAKESMLVLFLLKLRQNSGGFDQVVLELWPEDERELNAWVRALNQDVQKNKPVDKQDTEMQDAGNVFTGTMDIRSLTPSVHDYPARGPDSPSSMPRSGSESATVQVAQLAKETESLRDELASAKEKQAQALAEAEAILSVLRSWRKGAVLSSIVQCKHKNIVNPVQAMRRHGLGKTDKKPTLESKNSDIPAEDAAKVEELQKAFEEPLKVLFSQYAKPRRGASGKRLEMRLEVLESLLDDLDILPTRLQKRAVQPLFKSVLPKPGDEVPQFIAARHAARFRACKASVGNDRVLLCELCVEVLAHARKVLKEANARLAAGEAFVLHAICLRDADEIDLPEGFAIGVRKPPQVFLAPADLPISQAERVCVEIVDEILARAVGIHFLEDASSGGPRPMAFVEGHEDLAALEPREDVSPEGHRVHKRVPDAKIVGTEREDQSQKGRSAPSQGREHRRDRSGENREAAPAQAPAQTPAPAPAPAAQAVAPAPAARQPQSSALPQKQAGQSAANKQGHPPRGRPEEDQSQKGRRAPSQGREHRRDRSGENREAAPAQAPAQTPAPAPAPAAQAVAPAPAARQPQSSVPSSTRPKAKASQSNERRAREEEAAKPHRREHREPSVPARSGGRAHTTHSNQPRKPPAAEPTVPLAQLSPAAAEAVKRQRRLQQHHTSAEEGKARQEALQTALGSDPVQNLVKAWEPNFRRSFEFFQRWKPSASGEMTLAGFILLGECFGLLEKDDLKVAFKRGAGNELSLQNLPNVLMHCVARSVEVESLMLGIPEEGPVTDQEVLQSAFTDLCRHMMLNNGRSLGKCLDGYRRAGHVLQQFAAELPEKYLAQRADVPDPTTVDEAKAGEPAAAPATDAEGAKTDKPLEGQQDPSSKEEPTKPPVEPSEPSKPAEAGAEASADAPAPAAAEPSAETPAADAPAADAPAADSPAADAPSVDAPGPPATDAAADAPADDAPAEAPAESPTEAAAAGAGTEAAAEAAPESSGAPAETPGEAPAAPAEATAE</sequence>